<feature type="region of interest" description="Disordered" evidence="1">
    <location>
        <begin position="52"/>
        <end position="72"/>
    </location>
</feature>
<dbReference type="InterPro" id="IPR014729">
    <property type="entry name" value="Rossmann-like_a/b/a_fold"/>
</dbReference>
<protein>
    <submittedName>
        <fullName evidence="2">Uncharacterized protein</fullName>
    </submittedName>
</protein>
<comment type="caution">
    <text evidence="2">The sequence shown here is derived from an EMBL/GenBank/DDBJ whole genome shotgun (WGS) entry which is preliminary data.</text>
</comment>
<organism evidence="2">
    <name type="scientific">marine sediment metagenome</name>
    <dbReference type="NCBI Taxonomy" id="412755"/>
    <lineage>
        <taxon>unclassified sequences</taxon>
        <taxon>metagenomes</taxon>
        <taxon>ecological metagenomes</taxon>
    </lineage>
</organism>
<proteinExistence type="predicted"/>
<accession>A0A0F9H0U8</accession>
<dbReference type="AlphaFoldDB" id="A0A0F9H0U8"/>
<evidence type="ECO:0000256" key="1">
    <source>
        <dbReference type="SAM" id="MobiDB-lite"/>
    </source>
</evidence>
<name>A0A0F9H0U8_9ZZZZ</name>
<gene>
    <name evidence="2" type="ORF">LCGC14_1843230</name>
</gene>
<dbReference type="EMBL" id="LAZR01018399">
    <property type="protein sequence ID" value="KKL96561.1"/>
    <property type="molecule type" value="Genomic_DNA"/>
</dbReference>
<reference evidence="2" key="1">
    <citation type="journal article" date="2015" name="Nature">
        <title>Complex archaea that bridge the gap between prokaryotes and eukaryotes.</title>
        <authorList>
            <person name="Spang A."/>
            <person name="Saw J.H."/>
            <person name="Jorgensen S.L."/>
            <person name="Zaremba-Niedzwiedzka K."/>
            <person name="Martijn J."/>
            <person name="Lind A.E."/>
            <person name="van Eijk R."/>
            <person name="Schleper C."/>
            <person name="Guy L."/>
            <person name="Ettema T.J."/>
        </authorList>
    </citation>
    <scope>NUCLEOTIDE SEQUENCE</scope>
</reference>
<sequence length="72" mass="7876">MIQAAVDNEPAFEVSRVEVDRDGPSYTVDTLAEIKRTSLVAEQQRVAKAIDDHDPLQAQIGDLEPVDGEIAQ</sequence>
<evidence type="ECO:0000313" key="2">
    <source>
        <dbReference type="EMBL" id="KKL96561.1"/>
    </source>
</evidence>
<dbReference type="Gene3D" id="3.40.50.620">
    <property type="entry name" value="HUPs"/>
    <property type="match status" value="1"/>
</dbReference>